<name>A0ACC1BSC7_9ROSI</name>
<keyword evidence="2" id="KW-1185">Reference proteome</keyword>
<reference evidence="2" key="1">
    <citation type="journal article" date="2023" name="G3 (Bethesda)">
        <title>Genome assembly and association tests identify interacting loci associated with vigor, precocity, and sex in interspecific pistachio rootstocks.</title>
        <authorList>
            <person name="Palmer W."/>
            <person name="Jacygrad E."/>
            <person name="Sagayaradj S."/>
            <person name="Cavanaugh K."/>
            <person name="Han R."/>
            <person name="Bertier L."/>
            <person name="Beede B."/>
            <person name="Kafkas S."/>
            <person name="Golino D."/>
            <person name="Preece J."/>
            <person name="Michelmore R."/>
        </authorList>
    </citation>
    <scope>NUCLEOTIDE SEQUENCE [LARGE SCALE GENOMIC DNA]</scope>
</reference>
<evidence type="ECO:0000313" key="2">
    <source>
        <dbReference type="Proteomes" id="UP001164250"/>
    </source>
</evidence>
<proteinExistence type="predicted"/>
<evidence type="ECO:0000313" key="1">
    <source>
        <dbReference type="EMBL" id="KAJ0101860.1"/>
    </source>
</evidence>
<dbReference type="EMBL" id="CM047899">
    <property type="protein sequence ID" value="KAJ0101860.1"/>
    <property type="molecule type" value="Genomic_DNA"/>
</dbReference>
<sequence length="438" mass="48041">MGCTPINSGHWWILRRFSFVHHISIYAGMSWKVQKELFDRCNENWKRVLRFLQSVEHSSDMVETSAGNQMQITTGRYHTLLISNSSVYSCGSSLCGVLGHGPETTQCGALARINFPYAANVVQVSATQNHAAFILQSGEVFTCGDNSSYCCGHRDTSRPIFRPRRVEALKGVPCKQVAAGLNFTVFLTRQGHVYTCGSNTHGQLGHGDTVDRPTPRSIASLEEVGSVVQIAAGPSYVLAVTGNGEVYSFGSGSNFCLGHGEQHNEFQPRVIQTFKRKGIHVVRVSAGDEHAVALDSSGFVYTWGKGYCGALGHGDEIDKTIPELLSSLKSHLAIQVCARKRKTFVLVDNGSVYGFGWMGFGSLGLTYDKVMKPRILDSLRGHHVSQISTGLYHTVVVTQQGRIFGFGDNERAQLGLDKLRGCLQPTEIFIQQMEDEAD</sequence>
<organism evidence="1 2">
    <name type="scientific">Pistacia atlantica</name>
    <dbReference type="NCBI Taxonomy" id="434234"/>
    <lineage>
        <taxon>Eukaryota</taxon>
        <taxon>Viridiplantae</taxon>
        <taxon>Streptophyta</taxon>
        <taxon>Embryophyta</taxon>
        <taxon>Tracheophyta</taxon>
        <taxon>Spermatophyta</taxon>
        <taxon>Magnoliopsida</taxon>
        <taxon>eudicotyledons</taxon>
        <taxon>Gunneridae</taxon>
        <taxon>Pentapetalae</taxon>
        <taxon>rosids</taxon>
        <taxon>malvids</taxon>
        <taxon>Sapindales</taxon>
        <taxon>Anacardiaceae</taxon>
        <taxon>Pistacia</taxon>
    </lineage>
</organism>
<gene>
    <name evidence="1" type="ORF">Patl1_04606</name>
</gene>
<accession>A0ACC1BSC7</accession>
<comment type="caution">
    <text evidence="1">The sequence shown here is derived from an EMBL/GenBank/DDBJ whole genome shotgun (WGS) entry which is preliminary data.</text>
</comment>
<dbReference type="Proteomes" id="UP001164250">
    <property type="component" value="Chromosome 3"/>
</dbReference>
<protein>
    <submittedName>
        <fullName evidence="1">Uncharacterized protein</fullName>
    </submittedName>
</protein>